<feature type="compositionally biased region" description="Low complexity" evidence="6">
    <location>
        <begin position="384"/>
        <end position="394"/>
    </location>
</feature>
<dbReference type="SMART" id="SM00355">
    <property type="entry name" value="ZnF_C2H2"/>
    <property type="match status" value="2"/>
</dbReference>
<keyword evidence="1" id="KW-0479">Metal-binding</keyword>
<proteinExistence type="predicted"/>
<dbReference type="PANTHER" id="PTHR14196:SF12">
    <property type="entry name" value="ZINC FINGER PROTEIN 208-LIKE"/>
    <property type="match status" value="1"/>
</dbReference>
<dbReference type="InterPro" id="IPR050717">
    <property type="entry name" value="C2H2-ZF_Transcription_Reg"/>
</dbReference>
<dbReference type="SUPFAM" id="SSF57667">
    <property type="entry name" value="beta-beta-alpha zinc fingers"/>
    <property type="match status" value="1"/>
</dbReference>
<keyword evidence="3 5" id="KW-0863">Zinc-finger</keyword>
<feature type="compositionally biased region" description="Low complexity" evidence="6">
    <location>
        <begin position="454"/>
        <end position="480"/>
    </location>
</feature>
<feature type="compositionally biased region" description="Gly residues" evidence="6">
    <location>
        <begin position="481"/>
        <end position="493"/>
    </location>
</feature>
<dbReference type="PROSITE" id="PS00028">
    <property type="entry name" value="ZINC_FINGER_C2H2_1"/>
    <property type="match status" value="2"/>
</dbReference>
<dbReference type="PANTHER" id="PTHR14196">
    <property type="entry name" value="ODD-SKIPPED - RELATED"/>
    <property type="match status" value="1"/>
</dbReference>
<dbReference type="InterPro" id="IPR036236">
    <property type="entry name" value="Znf_C2H2_sf"/>
</dbReference>
<dbReference type="Gene3D" id="3.30.160.60">
    <property type="entry name" value="Classic Zinc Finger"/>
    <property type="match status" value="3"/>
</dbReference>
<evidence type="ECO:0000256" key="3">
    <source>
        <dbReference type="ARBA" id="ARBA00022771"/>
    </source>
</evidence>
<dbReference type="Proteomes" id="UP000747542">
    <property type="component" value="Unassembled WGS sequence"/>
</dbReference>
<reference evidence="8" key="1">
    <citation type="journal article" date="2021" name="Sci. Adv.">
        <title>The American lobster genome reveals insights on longevity, neural, and immune adaptations.</title>
        <authorList>
            <person name="Polinski J.M."/>
            <person name="Zimin A.V."/>
            <person name="Clark K.F."/>
            <person name="Kohn A.B."/>
            <person name="Sadowski N."/>
            <person name="Timp W."/>
            <person name="Ptitsyn A."/>
            <person name="Khanna P."/>
            <person name="Romanova D.Y."/>
            <person name="Williams P."/>
            <person name="Greenwood S.J."/>
            <person name="Moroz L.L."/>
            <person name="Walt D.R."/>
            <person name="Bodnar A.G."/>
        </authorList>
    </citation>
    <scope>NUCLEOTIDE SEQUENCE</scope>
    <source>
        <strain evidence="8">GMGI-L3</strain>
    </source>
</reference>
<feature type="region of interest" description="Disordered" evidence="6">
    <location>
        <begin position="49"/>
        <end position="200"/>
    </location>
</feature>
<feature type="domain" description="C2H2-type" evidence="7">
    <location>
        <begin position="537"/>
        <end position="564"/>
    </location>
</feature>
<evidence type="ECO:0000313" key="9">
    <source>
        <dbReference type="Proteomes" id="UP000747542"/>
    </source>
</evidence>
<protein>
    <submittedName>
        <fullName evidence="8">Fez family zinc finger protein erm-like</fullName>
    </submittedName>
</protein>
<dbReference type="InterPro" id="IPR013087">
    <property type="entry name" value="Znf_C2H2_type"/>
</dbReference>
<dbReference type="FunFam" id="3.30.160.60:FF:000164">
    <property type="entry name" value="Fez family zinc finger protein 2"/>
    <property type="match status" value="1"/>
</dbReference>
<name>A0A8J5JLQ1_HOMAM</name>
<evidence type="ECO:0000259" key="7">
    <source>
        <dbReference type="PROSITE" id="PS50157"/>
    </source>
</evidence>
<dbReference type="GO" id="GO:0000981">
    <property type="term" value="F:DNA-binding transcription factor activity, RNA polymerase II-specific"/>
    <property type="evidence" value="ECO:0007669"/>
    <property type="project" value="TreeGrafter"/>
</dbReference>
<feature type="region of interest" description="Disordered" evidence="6">
    <location>
        <begin position="212"/>
        <end position="284"/>
    </location>
</feature>
<evidence type="ECO:0000256" key="2">
    <source>
        <dbReference type="ARBA" id="ARBA00022737"/>
    </source>
</evidence>
<feature type="compositionally biased region" description="Basic and acidic residues" evidence="6">
    <location>
        <begin position="174"/>
        <end position="187"/>
    </location>
</feature>
<dbReference type="GO" id="GO:0008270">
    <property type="term" value="F:zinc ion binding"/>
    <property type="evidence" value="ECO:0007669"/>
    <property type="project" value="UniProtKB-KW"/>
</dbReference>
<feature type="compositionally biased region" description="Polar residues" evidence="6">
    <location>
        <begin position="404"/>
        <end position="428"/>
    </location>
</feature>
<accession>A0A8J5JLQ1</accession>
<feature type="region of interest" description="Disordered" evidence="6">
    <location>
        <begin position="358"/>
        <end position="493"/>
    </location>
</feature>
<evidence type="ECO:0000256" key="4">
    <source>
        <dbReference type="ARBA" id="ARBA00022833"/>
    </source>
</evidence>
<evidence type="ECO:0000256" key="6">
    <source>
        <dbReference type="SAM" id="MobiDB-lite"/>
    </source>
</evidence>
<feature type="compositionally biased region" description="Basic and acidic residues" evidence="6">
    <location>
        <begin position="212"/>
        <end position="245"/>
    </location>
</feature>
<evidence type="ECO:0000256" key="5">
    <source>
        <dbReference type="PROSITE-ProRule" id="PRU00042"/>
    </source>
</evidence>
<sequence length="576" mass="60353">MGYEVRGVRPCKAGHHHIFIPDHQHHQLGLQGSLRIKVGGQSLVSKATSPMQYPAMATEDSAPLSSPKMPETMAEGHDGENQPVPLQRCDTLEKRLSGETETREENTRRHTPDTKTSNNVSPAPSPLLRVPSPLDHTPDRSPRHSPAHTPEDDRPHSPAAHTRSRAPLAFSIDRIMEPTPKRVKVTEVTKAASPPPPPLRPLVARRPLDHDHFHAPHRNLHDPHRDLHDPHRDLHDPHRNLHDPRGVFPSPSVADGNVPNAAATTQQPPPPPPHPPAAATHLSPAPAHRLTPHALSAFTRLDLLKTRVQPPTTSTPSLLYTSAATKATAESPVPRPYDLSMTGAAAAMSRVSATLASSTTSCTSTSPRGVMDLKPLPSVPPAVSPGAPLPASSTAGGGGAPSRVTGTPSSTSPRADSHNTGNAVSVTSPPLPGTGGVIAPTGTTSSTPLPPPAGSVTPDTATTTNTTTSDSTTTSSSGGVVTVGGGKKSGGGGVGGVGAGGVGKAQKTFTCPECGKIFNAHYNLTRHMPVHTGARPFVCKVCGKGFRQASTLCRHKIIHTSEKPHKCQTCGKAFNR</sequence>
<dbReference type="Pfam" id="PF00096">
    <property type="entry name" value="zf-C2H2"/>
    <property type="match status" value="2"/>
</dbReference>
<feature type="compositionally biased region" description="Basic and acidic residues" evidence="6">
    <location>
        <begin position="90"/>
        <end position="113"/>
    </location>
</feature>
<keyword evidence="9" id="KW-1185">Reference proteome</keyword>
<dbReference type="FunFam" id="3.30.160.60:FF:000251">
    <property type="entry name" value="FEZ family zinc finger 2"/>
    <property type="match status" value="1"/>
</dbReference>
<gene>
    <name evidence="8" type="primary">erm-L</name>
    <name evidence="8" type="ORF">Hamer_G006645</name>
</gene>
<dbReference type="GO" id="GO:0000977">
    <property type="term" value="F:RNA polymerase II transcription regulatory region sequence-specific DNA binding"/>
    <property type="evidence" value="ECO:0007669"/>
    <property type="project" value="TreeGrafter"/>
</dbReference>
<evidence type="ECO:0000313" key="8">
    <source>
        <dbReference type="EMBL" id="KAG7156658.1"/>
    </source>
</evidence>
<feature type="domain" description="C2H2-type" evidence="7">
    <location>
        <begin position="509"/>
        <end position="536"/>
    </location>
</feature>
<feature type="compositionally biased region" description="Pro residues" evidence="6">
    <location>
        <begin position="267"/>
        <end position="276"/>
    </location>
</feature>
<dbReference type="PROSITE" id="PS50157">
    <property type="entry name" value="ZINC_FINGER_C2H2_2"/>
    <property type="match status" value="2"/>
</dbReference>
<evidence type="ECO:0000256" key="1">
    <source>
        <dbReference type="ARBA" id="ARBA00022723"/>
    </source>
</evidence>
<dbReference type="GO" id="GO:0005634">
    <property type="term" value="C:nucleus"/>
    <property type="evidence" value="ECO:0007669"/>
    <property type="project" value="TreeGrafter"/>
</dbReference>
<comment type="caution">
    <text evidence="8">The sequence shown here is derived from an EMBL/GenBank/DDBJ whole genome shotgun (WGS) entry which is preliminary data.</text>
</comment>
<dbReference type="EMBL" id="JAHLQT010039062">
    <property type="protein sequence ID" value="KAG7156658.1"/>
    <property type="molecule type" value="Genomic_DNA"/>
</dbReference>
<organism evidence="8 9">
    <name type="scientific">Homarus americanus</name>
    <name type="common">American lobster</name>
    <dbReference type="NCBI Taxonomy" id="6706"/>
    <lineage>
        <taxon>Eukaryota</taxon>
        <taxon>Metazoa</taxon>
        <taxon>Ecdysozoa</taxon>
        <taxon>Arthropoda</taxon>
        <taxon>Crustacea</taxon>
        <taxon>Multicrustacea</taxon>
        <taxon>Malacostraca</taxon>
        <taxon>Eumalacostraca</taxon>
        <taxon>Eucarida</taxon>
        <taxon>Decapoda</taxon>
        <taxon>Pleocyemata</taxon>
        <taxon>Astacidea</taxon>
        <taxon>Nephropoidea</taxon>
        <taxon>Nephropidae</taxon>
        <taxon>Homarus</taxon>
    </lineage>
</organism>
<dbReference type="AlphaFoldDB" id="A0A8J5JLQ1"/>
<keyword evidence="4" id="KW-0862">Zinc</keyword>
<keyword evidence="2" id="KW-0677">Repeat</keyword>